<dbReference type="AlphaFoldDB" id="A0A7I8BPN3"/>
<organism evidence="2 3">
    <name type="scientific">Paraburkholderia largidicola</name>
    <dbReference type="NCBI Taxonomy" id="3014751"/>
    <lineage>
        <taxon>Bacteria</taxon>
        <taxon>Pseudomonadati</taxon>
        <taxon>Pseudomonadota</taxon>
        <taxon>Betaproteobacteria</taxon>
        <taxon>Burkholderiales</taxon>
        <taxon>Burkholderiaceae</taxon>
        <taxon>Paraburkholderia</taxon>
    </lineage>
</organism>
<dbReference type="InterPro" id="IPR002035">
    <property type="entry name" value="VWF_A"/>
</dbReference>
<dbReference type="EMBL" id="AP023175">
    <property type="protein sequence ID" value="BCF90453.1"/>
    <property type="molecule type" value="Genomic_DNA"/>
</dbReference>
<dbReference type="Pfam" id="PF13519">
    <property type="entry name" value="VWA_2"/>
    <property type="match status" value="1"/>
</dbReference>
<feature type="domain" description="VWFA" evidence="1">
    <location>
        <begin position="60"/>
        <end position="164"/>
    </location>
</feature>
<dbReference type="SUPFAM" id="SSF53300">
    <property type="entry name" value="vWA-like"/>
    <property type="match status" value="1"/>
</dbReference>
<protein>
    <recommendedName>
        <fullName evidence="1">VWFA domain-containing protein</fullName>
    </recommendedName>
</protein>
<dbReference type="InterPro" id="IPR036465">
    <property type="entry name" value="vWFA_dom_sf"/>
</dbReference>
<dbReference type="PANTHER" id="PTHR35023:SF1">
    <property type="entry name" value="MG-PROTOPORPHYRIN IX CHELATASE"/>
    <property type="match status" value="1"/>
</dbReference>
<evidence type="ECO:0000313" key="2">
    <source>
        <dbReference type="EMBL" id="BCF90453.1"/>
    </source>
</evidence>
<gene>
    <name evidence="2" type="ORF">PPGU16_35200</name>
</gene>
<accession>A0A7I8BPN3</accession>
<evidence type="ECO:0000259" key="1">
    <source>
        <dbReference type="Pfam" id="PF13519"/>
    </source>
</evidence>
<dbReference type="InterPro" id="IPR052989">
    <property type="entry name" value="Mg-chelatase_DI-like"/>
</dbReference>
<dbReference type="KEGG" id="plad:PPGU16_35200"/>
<sequence length="217" mass="23903">MMRSGFRWQDDAGHVARGGSAGARRIAWPRTLAAKRDEALRAEHLRFVHEEARGGMLHCFVLDCSHSMLSGQRLALAKGLLVALFDQARVTRSEVALVCFGGTGAEVRFGPAVPRWWNERWIASIGGGGGTPFLPGIDKAGELLERAARKKRTQQRWLWVLTDGRSSHLPSRPVGADHVVVVDFERERVRLGRCSHLARAWNGECVPVDALLSGSHA</sequence>
<dbReference type="Proteomes" id="UP000510888">
    <property type="component" value="Chromosome 2"/>
</dbReference>
<evidence type="ECO:0000313" key="3">
    <source>
        <dbReference type="Proteomes" id="UP000510888"/>
    </source>
</evidence>
<dbReference type="Gene3D" id="3.40.50.410">
    <property type="entry name" value="von Willebrand factor, type A domain"/>
    <property type="match status" value="1"/>
</dbReference>
<keyword evidence="3" id="KW-1185">Reference proteome</keyword>
<proteinExistence type="predicted"/>
<dbReference type="PANTHER" id="PTHR35023">
    <property type="entry name" value="CHELATASE-RELATED"/>
    <property type="match status" value="1"/>
</dbReference>
<name>A0A7I8BPN3_9BURK</name>
<reference evidence="2 3" key="1">
    <citation type="journal article" date="2020" name="Genes (Basel)">
        <title>Genomic Comparison of Insect Gut Symbionts from Divergent Burkholderia Subclades.</title>
        <authorList>
            <person name="Takeshita K."/>
            <person name="Kikuchi Y."/>
        </authorList>
    </citation>
    <scope>NUCLEOTIDE SEQUENCE [LARGE SCALE GENOMIC DNA]</scope>
    <source>
        <strain evidence="2 3">PGU16</strain>
    </source>
</reference>